<comment type="similarity">
    <text evidence="1 5 6">Belongs to the bacterial ribosomal protein bL20 family.</text>
</comment>
<comment type="caution">
    <text evidence="7">The sequence shown here is derived from an EMBL/GenBank/DDBJ whole genome shotgun (WGS) entry which is preliminary data.</text>
</comment>
<dbReference type="NCBIfam" id="TIGR01032">
    <property type="entry name" value="rplT_bact"/>
    <property type="match status" value="1"/>
</dbReference>
<accession>A0A0G1JF44</accession>
<dbReference type="PANTHER" id="PTHR10986">
    <property type="entry name" value="39S RIBOSOMAL PROTEIN L20"/>
    <property type="match status" value="1"/>
</dbReference>
<dbReference type="InterPro" id="IPR035566">
    <property type="entry name" value="Ribosomal_protein_bL20_C"/>
</dbReference>
<evidence type="ECO:0000256" key="5">
    <source>
        <dbReference type="HAMAP-Rule" id="MF_00382"/>
    </source>
</evidence>
<keyword evidence="3 5" id="KW-0687">Ribonucleoprotein</keyword>
<evidence type="ECO:0000313" key="7">
    <source>
        <dbReference type="EMBL" id="KKT70251.1"/>
    </source>
</evidence>
<comment type="function">
    <text evidence="5 6">Binds directly to 23S ribosomal RNA and is necessary for the in vitro assembly process of the 50S ribosomal subunit. It is not involved in the protein synthesizing functions of that subunit.</text>
</comment>
<dbReference type="Gene3D" id="6.10.160.10">
    <property type="match status" value="1"/>
</dbReference>
<dbReference type="Pfam" id="PF00453">
    <property type="entry name" value="Ribosomal_L20"/>
    <property type="match status" value="1"/>
</dbReference>
<protein>
    <recommendedName>
        <fullName evidence="4 5">Large ribosomal subunit protein bL20</fullName>
    </recommendedName>
</protein>
<dbReference type="Gene3D" id="1.10.1900.20">
    <property type="entry name" value="Ribosomal protein L20"/>
    <property type="match status" value="1"/>
</dbReference>
<keyword evidence="5 6" id="KW-0694">RNA-binding</keyword>
<dbReference type="AlphaFoldDB" id="A0A0G1JF44"/>
<keyword evidence="5 6" id="KW-0699">rRNA-binding</keyword>
<dbReference type="GO" id="GO:0006412">
    <property type="term" value="P:translation"/>
    <property type="evidence" value="ECO:0007669"/>
    <property type="project" value="InterPro"/>
</dbReference>
<dbReference type="GO" id="GO:1990904">
    <property type="term" value="C:ribonucleoprotein complex"/>
    <property type="evidence" value="ECO:0007669"/>
    <property type="project" value="UniProtKB-KW"/>
</dbReference>
<reference evidence="7 8" key="1">
    <citation type="journal article" date="2015" name="Nature">
        <title>rRNA introns, odd ribosomes, and small enigmatic genomes across a large radiation of phyla.</title>
        <authorList>
            <person name="Brown C.T."/>
            <person name="Hug L.A."/>
            <person name="Thomas B.C."/>
            <person name="Sharon I."/>
            <person name="Castelle C.J."/>
            <person name="Singh A."/>
            <person name="Wilkins M.J."/>
            <person name="Williams K.H."/>
            <person name="Banfield J.F."/>
        </authorList>
    </citation>
    <scope>NUCLEOTIDE SEQUENCE [LARGE SCALE GENOMIC DNA]</scope>
</reference>
<dbReference type="GO" id="GO:0005840">
    <property type="term" value="C:ribosome"/>
    <property type="evidence" value="ECO:0007669"/>
    <property type="project" value="UniProtKB-KW"/>
</dbReference>
<dbReference type="GO" id="GO:0000027">
    <property type="term" value="P:ribosomal large subunit assembly"/>
    <property type="evidence" value="ECO:0007669"/>
    <property type="project" value="UniProtKB-UniRule"/>
</dbReference>
<dbReference type="GO" id="GO:0003735">
    <property type="term" value="F:structural constituent of ribosome"/>
    <property type="evidence" value="ECO:0007669"/>
    <property type="project" value="InterPro"/>
</dbReference>
<gene>
    <name evidence="5" type="primary">rplT</name>
    <name evidence="7" type="ORF">UW63_C0031G0014</name>
</gene>
<dbReference type="PRINTS" id="PR00062">
    <property type="entry name" value="RIBOSOMALL20"/>
</dbReference>
<evidence type="ECO:0000313" key="8">
    <source>
        <dbReference type="Proteomes" id="UP000034154"/>
    </source>
</evidence>
<dbReference type="FunFam" id="1.10.1900.20:FF:000001">
    <property type="entry name" value="50S ribosomal protein L20"/>
    <property type="match status" value="1"/>
</dbReference>
<dbReference type="CDD" id="cd07026">
    <property type="entry name" value="Ribosomal_L20"/>
    <property type="match status" value="1"/>
</dbReference>
<proteinExistence type="inferred from homology"/>
<evidence type="ECO:0000256" key="1">
    <source>
        <dbReference type="ARBA" id="ARBA00007698"/>
    </source>
</evidence>
<evidence type="ECO:0000256" key="3">
    <source>
        <dbReference type="ARBA" id="ARBA00023274"/>
    </source>
</evidence>
<dbReference type="PATRIC" id="fig|1619000.3.peg.565"/>
<dbReference type="SUPFAM" id="SSF74731">
    <property type="entry name" value="Ribosomal protein L20"/>
    <property type="match status" value="1"/>
</dbReference>
<dbReference type="GO" id="GO:0019843">
    <property type="term" value="F:rRNA binding"/>
    <property type="evidence" value="ECO:0007669"/>
    <property type="project" value="UniProtKB-UniRule"/>
</dbReference>
<dbReference type="HAMAP" id="MF_00382">
    <property type="entry name" value="Ribosomal_bL20"/>
    <property type="match status" value="1"/>
</dbReference>
<dbReference type="InterPro" id="IPR005813">
    <property type="entry name" value="Ribosomal_bL20"/>
</dbReference>
<dbReference type="EMBL" id="LCJB01000031">
    <property type="protein sequence ID" value="KKT70251.1"/>
    <property type="molecule type" value="Genomic_DNA"/>
</dbReference>
<sequence>MPRVKRGTQHVKRRKNLLKKTKGFMWGRKSKIKVARIASIKAGVYAYRDRRANKRNFRRLWQVRINAAVREFGLSYSRFIDKLKKSNVEIDRKVLSELAKDYPAVFAKVVEEVNK</sequence>
<name>A0A0G1JF44_9BACT</name>
<keyword evidence="2 5" id="KW-0689">Ribosomal protein</keyword>
<evidence type="ECO:0000256" key="6">
    <source>
        <dbReference type="RuleBase" id="RU000560"/>
    </source>
</evidence>
<organism evidence="7 8">
    <name type="scientific">Candidatus Uhrbacteria bacterium GW2011_GWF2_44_350</name>
    <dbReference type="NCBI Taxonomy" id="1619000"/>
    <lineage>
        <taxon>Bacteria</taxon>
        <taxon>Candidatus Uhriibacteriota</taxon>
    </lineage>
</organism>
<dbReference type="Proteomes" id="UP000034154">
    <property type="component" value="Unassembled WGS sequence"/>
</dbReference>
<evidence type="ECO:0000256" key="4">
    <source>
        <dbReference type="ARBA" id="ARBA00035172"/>
    </source>
</evidence>
<evidence type="ECO:0000256" key="2">
    <source>
        <dbReference type="ARBA" id="ARBA00022980"/>
    </source>
</evidence>